<dbReference type="RefSeq" id="WP_124177567.1">
    <property type="nucleotide sequence ID" value="NZ_REFY01000002.1"/>
</dbReference>
<dbReference type="AlphaFoldDB" id="A0A3N6LSB9"/>
<dbReference type="OrthoDB" id="156559at2157"/>
<keyword evidence="1" id="KW-1133">Transmembrane helix</keyword>
<evidence type="ECO:0000256" key="1">
    <source>
        <dbReference type="SAM" id="Phobius"/>
    </source>
</evidence>
<reference evidence="2 3" key="1">
    <citation type="submission" date="2018-10" db="EMBL/GenBank/DDBJ databases">
        <title>Natrarchaeobius chitinivorans gen. nov., sp. nov., and Natrarchaeobius haloalkaliphilus sp. nov., alkaliphilic, chitin-utilizing haloarchaea from hypersaline alkaline lakes.</title>
        <authorList>
            <person name="Sorokin D.Y."/>
            <person name="Elcheninov A.G."/>
            <person name="Kostrikina N.A."/>
            <person name="Bale N.J."/>
            <person name="Sinninghe Damste J.S."/>
            <person name="Khijniak T.V."/>
            <person name="Kublanov I.V."/>
            <person name="Toshchakov S.V."/>
        </authorList>
    </citation>
    <scope>NUCLEOTIDE SEQUENCE [LARGE SCALE GENOMIC DNA]</scope>
    <source>
        <strain evidence="2 3">AArcht-Sl</strain>
    </source>
</reference>
<keyword evidence="1" id="KW-0812">Transmembrane</keyword>
<gene>
    <name evidence="2" type="ORF">EA462_05570</name>
</gene>
<accession>A0A3N6LSB9</accession>
<organism evidence="2 3">
    <name type="scientific">Natrarchaeobius halalkaliphilus</name>
    <dbReference type="NCBI Taxonomy" id="1679091"/>
    <lineage>
        <taxon>Archaea</taxon>
        <taxon>Methanobacteriati</taxon>
        <taxon>Methanobacteriota</taxon>
        <taxon>Stenosarchaea group</taxon>
        <taxon>Halobacteria</taxon>
        <taxon>Halobacteriales</taxon>
        <taxon>Natrialbaceae</taxon>
        <taxon>Natrarchaeobius</taxon>
    </lineage>
</organism>
<keyword evidence="1" id="KW-0472">Membrane</keyword>
<sequence length="69" mass="7317">MDIPTDRLLVMLIVASGLAVLMGGWAGGLVQAETTGWEGIGLRVAIGVVFFAALLGAWIRFSRIDEEKG</sequence>
<dbReference type="Proteomes" id="UP000273828">
    <property type="component" value="Unassembled WGS sequence"/>
</dbReference>
<dbReference type="EMBL" id="REFY01000002">
    <property type="protein sequence ID" value="RQG91437.1"/>
    <property type="molecule type" value="Genomic_DNA"/>
</dbReference>
<keyword evidence="3" id="KW-1185">Reference proteome</keyword>
<feature type="transmembrane region" description="Helical" evidence="1">
    <location>
        <begin position="42"/>
        <end position="61"/>
    </location>
</feature>
<comment type="caution">
    <text evidence="2">The sequence shown here is derived from an EMBL/GenBank/DDBJ whole genome shotgun (WGS) entry which is preliminary data.</text>
</comment>
<protein>
    <submittedName>
        <fullName evidence="2">Uncharacterized protein</fullName>
    </submittedName>
</protein>
<evidence type="ECO:0000313" key="2">
    <source>
        <dbReference type="EMBL" id="RQG91437.1"/>
    </source>
</evidence>
<evidence type="ECO:0000313" key="3">
    <source>
        <dbReference type="Proteomes" id="UP000273828"/>
    </source>
</evidence>
<name>A0A3N6LSB9_9EURY</name>
<proteinExistence type="predicted"/>